<dbReference type="InterPro" id="IPR043425">
    <property type="entry name" value="NusG-like"/>
</dbReference>
<dbReference type="NCBIfam" id="NF033644">
    <property type="entry name" value="antiterm_UpxY"/>
    <property type="match status" value="1"/>
</dbReference>
<dbReference type="OrthoDB" id="9796143at2"/>
<dbReference type="Proteomes" id="UP000261174">
    <property type="component" value="Unassembled WGS sequence"/>
</dbReference>
<organism evidence="5 6">
    <name type="scientific">Chitinophaga silvisoli</name>
    <dbReference type="NCBI Taxonomy" id="2291814"/>
    <lineage>
        <taxon>Bacteria</taxon>
        <taxon>Pseudomonadati</taxon>
        <taxon>Bacteroidota</taxon>
        <taxon>Chitinophagia</taxon>
        <taxon>Chitinophagales</taxon>
        <taxon>Chitinophagaceae</taxon>
        <taxon>Chitinophaga</taxon>
    </lineage>
</organism>
<evidence type="ECO:0000259" key="4">
    <source>
        <dbReference type="Pfam" id="PF02357"/>
    </source>
</evidence>
<dbReference type="GO" id="GO:0031564">
    <property type="term" value="P:transcription antitermination"/>
    <property type="evidence" value="ECO:0007669"/>
    <property type="project" value="UniProtKB-KW"/>
</dbReference>
<keyword evidence="6" id="KW-1185">Reference proteome</keyword>
<evidence type="ECO:0000313" key="5">
    <source>
        <dbReference type="EMBL" id="RFM33513.1"/>
    </source>
</evidence>
<dbReference type="EMBL" id="QTJV01000006">
    <property type="protein sequence ID" value="RFM33513.1"/>
    <property type="molecule type" value="Genomic_DNA"/>
</dbReference>
<feature type="domain" description="NusG-like N-terminal" evidence="4">
    <location>
        <begin position="8"/>
        <end position="100"/>
    </location>
</feature>
<gene>
    <name evidence="5" type="ORF">DXN04_16255</name>
</gene>
<dbReference type="Gene3D" id="3.30.70.940">
    <property type="entry name" value="NusG, N-terminal domain"/>
    <property type="match status" value="1"/>
</dbReference>
<dbReference type="InterPro" id="IPR006645">
    <property type="entry name" value="NGN-like_dom"/>
</dbReference>
<evidence type="ECO:0000256" key="3">
    <source>
        <dbReference type="ARBA" id="ARBA00023163"/>
    </source>
</evidence>
<name>A0A3E1P007_9BACT</name>
<dbReference type="PANTHER" id="PTHR30265:SF4">
    <property type="entry name" value="KOW MOTIF FAMILY PROTEIN, EXPRESSED"/>
    <property type="match status" value="1"/>
</dbReference>
<dbReference type="CDD" id="cd09895">
    <property type="entry name" value="NGN_SP_UpxY"/>
    <property type="match status" value="1"/>
</dbReference>
<keyword evidence="1" id="KW-0889">Transcription antitermination</keyword>
<dbReference type="GO" id="GO:0006354">
    <property type="term" value="P:DNA-templated transcription elongation"/>
    <property type="evidence" value="ECO:0007669"/>
    <property type="project" value="InterPro"/>
</dbReference>
<dbReference type="InterPro" id="IPR036735">
    <property type="entry name" value="NGN_dom_sf"/>
</dbReference>
<evidence type="ECO:0000256" key="2">
    <source>
        <dbReference type="ARBA" id="ARBA00023015"/>
    </source>
</evidence>
<protein>
    <submittedName>
        <fullName evidence="5">UpxY family transcription antiterminator</fullName>
    </submittedName>
</protein>
<dbReference type="SUPFAM" id="SSF82679">
    <property type="entry name" value="N-utilization substance G protein NusG, N-terminal domain"/>
    <property type="match status" value="1"/>
</dbReference>
<keyword evidence="2" id="KW-0805">Transcription regulation</keyword>
<dbReference type="AlphaFoldDB" id="A0A3E1P007"/>
<proteinExistence type="predicted"/>
<evidence type="ECO:0000313" key="6">
    <source>
        <dbReference type="Proteomes" id="UP000261174"/>
    </source>
</evidence>
<evidence type="ECO:0000256" key="1">
    <source>
        <dbReference type="ARBA" id="ARBA00022814"/>
    </source>
</evidence>
<comment type="caution">
    <text evidence="5">The sequence shown here is derived from an EMBL/GenBank/DDBJ whole genome shotgun (WGS) entry which is preliminary data.</text>
</comment>
<dbReference type="PANTHER" id="PTHR30265">
    <property type="entry name" value="RHO-INTERACTING TRANSCRIPTION TERMINATION FACTOR NUSG"/>
    <property type="match status" value="1"/>
</dbReference>
<accession>A0A3E1P007</accession>
<sequence length="168" mass="19267">MNTFNAGWYLIYTKPRHERKVSANLTEQNIHSFLPITRKVKSYRDRKKYIETPLFPSYIFIYLSSMQHYYAGMESGGFLYYVKTGKGIARVSDDVVNNIRLATTFAKDVEVTNNHFQPGQQLIISQGALAGLSCEVVKMNDKEKLLVRVGLLQRNILLTLSSEYFLTA</sequence>
<dbReference type="RefSeq" id="WP_116854436.1">
    <property type="nucleotide sequence ID" value="NZ_QTJV01000006.1"/>
</dbReference>
<keyword evidence="3" id="KW-0804">Transcription</keyword>
<dbReference type="Pfam" id="PF02357">
    <property type="entry name" value="NusG"/>
    <property type="match status" value="1"/>
</dbReference>
<reference evidence="5 6" key="1">
    <citation type="submission" date="2018-08" db="EMBL/GenBank/DDBJ databases">
        <title>Chitinophaga sp. K20C18050901, a novel bacterium isolated from forest soil.</title>
        <authorList>
            <person name="Wang C."/>
        </authorList>
    </citation>
    <scope>NUCLEOTIDE SEQUENCE [LARGE SCALE GENOMIC DNA]</scope>
    <source>
        <strain evidence="5 6">K20C18050901</strain>
    </source>
</reference>